<proteinExistence type="inferred from homology"/>
<dbReference type="PROSITE" id="PS50893">
    <property type="entry name" value="ABC_TRANSPORTER_2"/>
    <property type="match status" value="1"/>
</dbReference>
<dbReference type="InterPro" id="IPR050319">
    <property type="entry name" value="ABC_transp_ATP-bind"/>
</dbReference>
<dbReference type="InterPro" id="IPR017871">
    <property type="entry name" value="ABC_transporter-like_CS"/>
</dbReference>
<gene>
    <name evidence="6" type="ORF">RNC47_01555</name>
</gene>
<dbReference type="InterPro" id="IPR003593">
    <property type="entry name" value="AAA+_ATPase"/>
</dbReference>
<sequence length="260" mass="28448">MTDPLLRIEHLDIAYGRGPTTTHAVRDVSLDLTRGHTLGLVGESGSGKTTLAKAIVGGLRPRSGSITIDGTDVTSARGRDRTALRRRVQLIPQDPYSSLDPRRTIGQALAEAIDPRRASVRRHRATITEWLERVRMPADAVDRYPHEFSGGQRQRIAIARGLLIQPSLVVADEITSALDVSVQAEILALLDELRHELRLTLVFISHNLAVVRQVSDEVAVLYHGELVEHGRAAHVYDSPTADYTRALLDADPASPGFSLS</sequence>
<accession>A0ABU2LHF0</accession>
<dbReference type="PROSITE" id="PS00211">
    <property type="entry name" value="ABC_TRANSPORTER_1"/>
    <property type="match status" value="1"/>
</dbReference>
<organism evidence="6 7">
    <name type="scientific">Streptomyces millisiae</name>
    <dbReference type="NCBI Taxonomy" id="3075542"/>
    <lineage>
        <taxon>Bacteria</taxon>
        <taxon>Bacillati</taxon>
        <taxon>Actinomycetota</taxon>
        <taxon>Actinomycetes</taxon>
        <taxon>Kitasatosporales</taxon>
        <taxon>Streptomycetaceae</taxon>
        <taxon>Streptomyces</taxon>
    </lineage>
</organism>
<name>A0ABU2LHF0_9ACTN</name>
<dbReference type="PANTHER" id="PTHR43776">
    <property type="entry name" value="TRANSPORT ATP-BINDING PROTEIN"/>
    <property type="match status" value="1"/>
</dbReference>
<keyword evidence="7" id="KW-1185">Reference proteome</keyword>
<dbReference type="EMBL" id="JAVREM010000001">
    <property type="protein sequence ID" value="MDT0317019.1"/>
    <property type="molecule type" value="Genomic_DNA"/>
</dbReference>
<reference evidence="7" key="1">
    <citation type="submission" date="2023-07" db="EMBL/GenBank/DDBJ databases">
        <title>30 novel species of actinomycetes from the DSMZ collection.</title>
        <authorList>
            <person name="Nouioui I."/>
        </authorList>
    </citation>
    <scope>NUCLEOTIDE SEQUENCE [LARGE SCALE GENOMIC DNA]</scope>
    <source>
        <strain evidence="7">DSM 44918</strain>
    </source>
</reference>
<dbReference type="SMART" id="SM00382">
    <property type="entry name" value="AAA"/>
    <property type="match status" value="1"/>
</dbReference>
<comment type="similarity">
    <text evidence="1">Belongs to the ABC transporter superfamily.</text>
</comment>
<dbReference type="RefSeq" id="WP_311594745.1">
    <property type="nucleotide sequence ID" value="NZ_JAVREM010000001.1"/>
</dbReference>
<evidence type="ECO:0000256" key="2">
    <source>
        <dbReference type="ARBA" id="ARBA00022448"/>
    </source>
</evidence>
<dbReference type="Gene3D" id="3.40.50.300">
    <property type="entry name" value="P-loop containing nucleotide triphosphate hydrolases"/>
    <property type="match status" value="1"/>
</dbReference>
<evidence type="ECO:0000313" key="7">
    <source>
        <dbReference type="Proteomes" id="UP001183420"/>
    </source>
</evidence>
<evidence type="ECO:0000259" key="5">
    <source>
        <dbReference type="PROSITE" id="PS50893"/>
    </source>
</evidence>
<comment type="caution">
    <text evidence="6">The sequence shown here is derived from an EMBL/GenBank/DDBJ whole genome shotgun (WGS) entry which is preliminary data.</text>
</comment>
<dbReference type="InterPro" id="IPR027417">
    <property type="entry name" value="P-loop_NTPase"/>
</dbReference>
<dbReference type="GO" id="GO:0005524">
    <property type="term" value="F:ATP binding"/>
    <property type="evidence" value="ECO:0007669"/>
    <property type="project" value="UniProtKB-KW"/>
</dbReference>
<evidence type="ECO:0000256" key="1">
    <source>
        <dbReference type="ARBA" id="ARBA00005417"/>
    </source>
</evidence>
<dbReference type="Pfam" id="PF00005">
    <property type="entry name" value="ABC_tran"/>
    <property type="match status" value="1"/>
</dbReference>
<evidence type="ECO:0000256" key="3">
    <source>
        <dbReference type="ARBA" id="ARBA00022741"/>
    </source>
</evidence>
<protein>
    <submittedName>
        <fullName evidence="6">Dipeptide/oligopeptide/nickel ABC transporter ATP-binding protein</fullName>
    </submittedName>
</protein>
<evidence type="ECO:0000256" key="4">
    <source>
        <dbReference type="ARBA" id="ARBA00022840"/>
    </source>
</evidence>
<dbReference type="SUPFAM" id="SSF52540">
    <property type="entry name" value="P-loop containing nucleoside triphosphate hydrolases"/>
    <property type="match status" value="1"/>
</dbReference>
<keyword evidence="4 6" id="KW-0067">ATP-binding</keyword>
<feature type="domain" description="ABC transporter" evidence="5">
    <location>
        <begin position="6"/>
        <end position="248"/>
    </location>
</feature>
<dbReference type="Proteomes" id="UP001183420">
    <property type="component" value="Unassembled WGS sequence"/>
</dbReference>
<evidence type="ECO:0000313" key="6">
    <source>
        <dbReference type="EMBL" id="MDT0317019.1"/>
    </source>
</evidence>
<dbReference type="CDD" id="cd03257">
    <property type="entry name" value="ABC_NikE_OppD_transporters"/>
    <property type="match status" value="1"/>
</dbReference>
<keyword evidence="3" id="KW-0547">Nucleotide-binding</keyword>
<keyword evidence="2" id="KW-0813">Transport</keyword>
<dbReference type="PANTHER" id="PTHR43776:SF7">
    <property type="entry name" value="D,D-DIPEPTIDE TRANSPORT ATP-BINDING PROTEIN DDPF-RELATED"/>
    <property type="match status" value="1"/>
</dbReference>
<dbReference type="InterPro" id="IPR003439">
    <property type="entry name" value="ABC_transporter-like_ATP-bd"/>
</dbReference>